<dbReference type="Pfam" id="PF01535">
    <property type="entry name" value="PPR"/>
    <property type="match status" value="1"/>
</dbReference>
<feature type="repeat" description="PPR" evidence="3">
    <location>
        <begin position="558"/>
        <end position="592"/>
    </location>
</feature>
<evidence type="ECO:0000259" key="4">
    <source>
        <dbReference type="PROSITE" id="PS50994"/>
    </source>
</evidence>
<dbReference type="InterPro" id="IPR012337">
    <property type="entry name" value="RNaseH-like_sf"/>
</dbReference>
<reference evidence="5 6" key="2">
    <citation type="journal article" date="2017" name="Genome Biol.">
        <title>New reference genome sequences of hot pepper reveal the massive evolution of plant disease-resistance genes by retroduplication.</title>
        <authorList>
            <person name="Kim S."/>
            <person name="Park J."/>
            <person name="Yeom S.I."/>
            <person name="Kim Y.M."/>
            <person name="Seo E."/>
            <person name="Kim K.T."/>
            <person name="Kim M.S."/>
            <person name="Lee J.M."/>
            <person name="Cheong K."/>
            <person name="Shin H.S."/>
            <person name="Kim S.B."/>
            <person name="Han K."/>
            <person name="Lee J."/>
            <person name="Park M."/>
            <person name="Lee H.A."/>
            <person name="Lee H.Y."/>
            <person name="Lee Y."/>
            <person name="Oh S."/>
            <person name="Lee J.H."/>
            <person name="Choi E."/>
            <person name="Choi E."/>
            <person name="Lee S.E."/>
            <person name="Jeon J."/>
            <person name="Kim H."/>
            <person name="Choi G."/>
            <person name="Song H."/>
            <person name="Lee J."/>
            <person name="Lee S.C."/>
            <person name="Kwon J.K."/>
            <person name="Lee H.Y."/>
            <person name="Koo N."/>
            <person name="Hong Y."/>
            <person name="Kim R.W."/>
            <person name="Kang W.H."/>
            <person name="Huh J.H."/>
            <person name="Kang B.C."/>
            <person name="Yang T.J."/>
            <person name="Lee Y.H."/>
            <person name="Bennetzen J.L."/>
            <person name="Choi D."/>
        </authorList>
    </citation>
    <scope>NUCLEOTIDE SEQUENCE [LARGE SCALE GENOMIC DNA]</scope>
    <source>
        <strain evidence="6">cv. CM334</strain>
    </source>
</reference>
<accession>A0A2G3AGJ2</accession>
<protein>
    <recommendedName>
        <fullName evidence="4">Integrase catalytic domain-containing protein</fullName>
    </recommendedName>
</protein>
<dbReference type="PANTHER" id="PTHR47941">
    <property type="entry name" value="PENTATRICOPEPTIDE REPEAT-CONTAINING PROTEIN 3, MITOCHONDRIAL"/>
    <property type="match status" value="1"/>
</dbReference>
<feature type="repeat" description="PPR" evidence="3">
    <location>
        <begin position="523"/>
        <end position="557"/>
    </location>
</feature>
<organism evidence="5 6">
    <name type="scientific">Capsicum annuum</name>
    <name type="common">Capsicum pepper</name>
    <dbReference type="NCBI Taxonomy" id="4072"/>
    <lineage>
        <taxon>Eukaryota</taxon>
        <taxon>Viridiplantae</taxon>
        <taxon>Streptophyta</taxon>
        <taxon>Embryophyta</taxon>
        <taxon>Tracheophyta</taxon>
        <taxon>Spermatophyta</taxon>
        <taxon>Magnoliopsida</taxon>
        <taxon>eudicotyledons</taxon>
        <taxon>Gunneridae</taxon>
        <taxon>Pentapetalae</taxon>
        <taxon>asterids</taxon>
        <taxon>lamiids</taxon>
        <taxon>Solanales</taxon>
        <taxon>Solanaceae</taxon>
        <taxon>Solanoideae</taxon>
        <taxon>Capsiceae</taxon>
        <taxon>Capsicum</taxon>
    </lineage>
</organism>
<dbReference type="Pfam" id="PF24626">
    <property type="entry name" value="SH3_Tf2-1"/>
    <property type="match status" value="1"/>
</dbReference>
<dbReference type="SUPFAM" id="SSF53098">
    <property type="entry name" value="Ribonuclease H-like"/>
    <property type="match status" value="1"/>
</dbReference>
<feature type="repeat" description="PPR" evidence="3">
    <location>
        <begin position="453"/>
        <end position="487"/>
    </location>
</feature>
<sequence>MAHFIPCSKCDDEPSVASLFVDNIVKLHGVPRTIVSDRDSKLLSYFWKSMWGRLGTKLLFLALCHPQTNGQTEVVNRTLGSMLWSMVKGKMTSWEEHLPLIEFAYNRVIHSSTGMTPFECVYNINPLTLLDLTPLPSDFVISLDGSKWAEAMKKLHENVRLWLEKKNQEVARQTNKGRRKLILEPGDWVWVHLRKDRFLSKRNANLMPWGDVPFQVLEKINDNAYKIDLPPKYQVHNTFNQPFPYGTSSITLKEKMLHRLMFHITKGHAKLVAITLPKDVLCAILPCISARDKFPILEALDAVIKVYSDSNLVNKAVELYYFVLKTYDLVPHVVTVNSLLHGIVICGKIKDARRLYDELVERSGGVEDKFLDNFSTCIIVTGLSKEGKVEEDGYCKKGDIRSAYRLFNELKLKSFLPTLETYGALINGFCKDGNFEKVDMLVQDIAERGVIVNVRVYNTIIDARCRHGFTVEAINTVRKMIEAGSKPDIVTYNTLICYSCKDEKIQEAEKFLEQVKNTGLVPTKFSYTPTILAYCKCGDFERSLSLLAEMTEYGDKPDVSTYGALVHGLVISGEVDVALVIRDKMIESGVPPDAGIYNVLMSGLCKKSKLPVARQLLD</sequence>
<dbReference type="InterPro" id="IPR036397">
    <property type="entry name" value="RNaseH_sf"/>
</dbReference>
<dbReference type="GO" id="GO:0015074">
    <property type="term" value="P:DNA integration"/>
    <property type="evidence" value="ECO:0007669"/>
    <property type="project" value="InterPro"/>
</dbReference>
<comment type="caution">
    <text evidence="5">The sequence shown here is derived from an EMBL/GenBank/DDBJ whole genome shotgun (WGS) entry which is preliminary data.</text>
</comment>
<evidence type="ECO:0000256" key="1">
    <source>
        <dbReference type="ARBA" id="ARBA00007626"/>
    </source>
</evidence>
<evidence type="ECO:0000313" key="5">
    <source>
        <dbReference type="EMBL" id="PHT93354.1"/>
    </source>
</evidence>
<dbReference type="EMBL" id="AYRZ02000001">
    <property type="protein sequence ID" value="PHT93354.1"/>
    <property type="molecule type" value="Genomic_DNA"/>
</dbReference>
<dbReference type="NCBIfam" id="TIGR00756">
    <property type="entry name" value="PPR"/>
    <property type="match status" value="4"/>
</dbReference>
<dbReference type="InterPro" id="IPR011990">
    <property type="entry name" value="TPR-like_helical_dom_sf"/>
</dbReference>
<dbReference type="AlphaFoldDB" id="A0A2G3AGJ2"/>
<dbReference type="Gramene" id="PHT93354">
    <property type="protein sequence ID" value="PHT93354"/>
    <property type="gene ID" value="T459_01236"/>
</dbReference>
<feature type="repeat" description="PPR" evidence="3">
    <location>
        <begin position="418"/>
        <end position="452"/>
    </location>
</feature>
<name>A0A2G3AGJ2_CAPAN</name>
<dbReference type="Pfam" id="PF12854">
    <property type="entry name" value="PPR_1"/>
    <property type="match status" value="1"/>
</dbReference>
<dbReference type="Gene3D" id="1.25.40.10">
    <property type="entry name" value="Tetratricopeptide repeat domain"/>
    <property type="match status" value="3"/>
</dbReference>
<evidence type="ECO:0000313" key="6">
    <source>
        <dbReference type="Proteomes" id="UP000222542"/>
    </source>
</evidence>
<reference evidence="5 6" key="1">
    <citation type="journal article" date="2014" name="Nat. Genet.">
        <title>Genome sequence of the hot pepper provides insights into the evolution of pungency in Capsicum species.</title>
        <authorList>
            <person name="Kim S."/>
            <person name="Park M."/>
            <person name="Yeom S.I."/>
            <person name="Kim Y.M."/>
            <person name="Lee J.M."/>
            <person name="Lee H.A."/>
            <person name="Seo E."/>
            <person name="Choi J."/>
            <person name="Cheong K."/>
            <person name="Kim K.T."/>
            <person name="Jung K."/>
            <person name="Lee G.W."/>
            <person name="Oh S.K."/>
            <person name="Bae C."/>
            <person name="Kim S.B."/>
            <person name="Lee H.Y."/>
            <person name="Kim S.Y."/>
            <person name="Kim M.S."/>
            <person name="Kang B.C."/>
            <person name="Jo Y.D."/>
            <person name="Yang H.B."/>
            <person name="Jeong H.J."/>
            <person name="Kang W.H."/>
            <person name="Kwon J.K."/>
            <person name="Shin C."/>
            <person name="Lim J.Y."/>
            <person name="Park J.H."/>
            <person name="Huh J.H."/>
            <person name="Kim J.S."/>
            <person name="Kim B.D."/>
            <person name="Cohen O."/>
            <person name="Paran I."/>
            <person name="Suh M.C."/>
            <person name="Lee S.B."/>
            <person name="Kim Y.K."/>
            <person name="Shin Y."/>
            <person name="Noh S.J."/>
            <person name="Park J."/>
            <person name="Seo Y.S."/>
            <person name="Kwon S.Y."/>
            <person name="Kim H.A."/>
            <person name="Park J.M."/>
            <person name="Kim H.J."/>
            <person name="Choi S.B."/>
            <person name="Bosland P.W."/>
            <person name="Reeves G."/>
            <person name="Jo S.H."/>
            <person name="Lee B.W."/>
            <person name="Cho H.T."/>
            <person name="Choi H.S."/>
            <person name="Lee M.S."/>
            <person name="Yu Y."/>
            <person name="Do Choi Y."/>
            <person name="Park B.S."/>
            <person name="van Deynze A."/>
            <person name="Ashrafi H."/>
            <person name="Hill T."/>
            <person name="Kim W.T."/>
            <person name="Pai H.S."/>
            <person name="Ahn H.K."/>
            <person name="Yeam I."/>
            <person name="Giovannoni J.J."/>
            <person name="Rose J.K."/>
            <person name="Sorensen I."/>
            <person name="Lee S.J."/>
            <person name="Kim R.W."/>
            <person name="Choi I.Y."/>
            <person name="Choi B.S."/>
            <person name="Lim J.S."/>
            <person name="Lee Y.H."/>
            <person name="Choi D."/>
        </authorList>
    </citation>
    <scope>NUCLEOTIDE SEQUENCE [LARGE SCALE GENOMIC DNA]</scope>
    <source>
        <strain evidence="6">cv. CM334</strain>
    </source>
</reference>
<dbReference type="InterPro" id="IPR001584">
    <property type="entry name" value="Integrase_cat-core"/>
</dbReference>
<dbReference type="PROSITE" id="PS50994">
    <property type="entry name" value="INTEGRASE"/>
    <property type="match status" value="1"/>
</dbReference>
<dbReference type="InterPro" id="IPR056924">
    <property type="entry name" value="SH3_Tf2-1"/>
</dbReference>
<comment type="similarity">
    <text evidence="1">Belongs to the PPR family. P subfamily.</text>
</comment>
<feature type="domain" description="Integrase catalytic" evidence="4">
    <location>
        <begin position="1"/>
        <end position="125"/>
    </location>
</feature>
<dbReference type="GO" id="GO:0003676">
    <property type="term" value="F:nucleic acid binding"/>
    <property type="evidence" value="ECO:0007669"/>
    <property type="project" value="InterPro"/>
</dbReference>
<dbReference type="Pfam" id="PF13041">
    <property type="entry name" value="PPR_2"/>
    <property type="match status" value="3"/>
</dbReference>
<dbReference type="Gene3D" id="3.30.420.10">
    <property type="entry name" value="Ribonuclease H-like superfamily/Ribonuclease H"/>
    <property type="match status" value="1"/>
</dbReference>
<feature type="repeat" description="PPR" evidence="3">
    <location>
        <begin position="488"/>
        <end position="522"/>
    </location>
</feature>
<keyword evidence="2" id="KW-0677">Repeat</keyword>
<dbReference type="Proteomes" id="UP000222542">
    <property type="component" value="Unassembled WGS sequence"/>
</dbReference>
<evidence type="ECO:0000256" key="3">
    <source>
        <dbReference type="PROSITE-ProRule" id="PRU00708"/>
    </source>
</evidence>
<proteinExistence type="inferred from homology"/>
<evidence type="ECO:0000256" key="2">
    <source>
        <dbReference type="ARBA" id="ARBA00022737"/>
    </source>
</evidence>
<dbReference type="PROSITE" id="PS51375">
    <property type="entry name" value="PPR"/>
    <property type="match status" value="5"/>
</dbReference>
<keyword evidence="6" id="KW-1185">Reference proteome</keyword>
<dbReference type="InterPro" id="IPR002885">
    <property type="entry name" value="PPR_rpt"/>
</dbReference>
<gene>
    <name evidence="5" type="ORF">T459_01236</name>
</gene>